<dbReference type="EC" id="2.7.11.1" evidence="2"/>
<dbReference type="EMBL" id="JAINUG010000016">
    <property type="protein sequence ID" value="KAJ8413241.1"/>
    <property type="molecule type" value="Genomic_DNA"/>
</dbReference>
<evidence type="ECO:0000256" key="9">
    <source>
        <dbReference type="ARBA" id="ARBA00048679"/>
    </source>
</evidence>
<comment type="catalytic activity">
    <reaction evidence="8">
        <text>L-threonyl-[protein] + ATP = O-phospho-L-threonyl-[protein] + ADP + H(+)</text>
        <dbReference type="Rhea" id="RHEA:46608"/>
        <dbReference type="Rhea" id="RHEA-COMP:11060"/>
        <dbReference type="Rhea" id="RHEA-COMP:11605"/>
        <dbReference type="ChEBI" id="CHEBI:15378"/>
        <dbReference type="ChEBI" id="CHEBI:30013"/>
        <dbReference type="ChEBI" id="CHEBI:30616"/>
        <dbReference type="ChEBI" id="CHEBI:61977"/>
        <dbReference type="ChEBI" id="CHEBI:456216"/>
        <dbReference type="EC" id="2.7.11.1"/>
    </reaction>
</comment>
<evidence type="ECO:0000256" key="7">
    <source>
        <dbReference type="ARBA" id="ARBA00022840"/>
    </source>
</evidence>
<dbReference type="GO" id="GO:0005524">
    <property type="term" value="F:ATP binding"/>
    <property type="evidence" value="ECO:0007669"/>
    <property type="project" value="UniProtKB-KW"/>
</dbReference>
<evidence type="ECO:0000256" key="5">
    <source>
        <dbReference type="ARBA" id="ARBA00022741"/>
    </source>
</evidence>
<comment type="similarity">
    <text evidence="1">Belongs to the protein kinase superfamily. CAMK Ser/Thr protein kinase family. PIM subfamily.</text>
</comment>
<evidence type="ECO:0000256" key="8">
    <source>
        <dbReference type="ARBA" id="ARBA00047899"/>
    </source>
</evidence>
<dbReference type="Proteomes" id="UP001221898">
    <property type="component" value="Unassembled WGS sequence"/>
</dbReference>
<comment type="catalytic activity">
    <reaction evidence="9">
        <text>L-seryl-[protein] + ATP = O-phospho-L-seryl-[protein] + ADP + H(+)</text>
        <dbReference type="Rhea" id="RHEA:17989"/>
        <dbReference type="Rhea" id="RHEA-COMP:9863"/>
        <dbReference type="Rhea" id="RHEA-COMP:11604"/>
        <dbReference type="ChEBI" id="CHEBI:15378"/>
        <dbReference type="ChEBI" id="CHEBI:29999"/>
        <dbReference type="ChEBI" id="CHEBI:30616"/>
        <dbReference type="ChEBI" id="CHEBI:83421"/>
        <dbReference type="ChEBI" id="CHEBI:456216"/>
        <dbReference type="EC" id="2.7.11.1"/>
    </reaction>
</comment>
<feature type="domain" description="Protein kinase" evidence="10">
    <location>
        <begin position="1"/>
        <end position="198"/>
    </location>
</feature>
<organism evidence="11 12">
    <name type="scientific">Aldrovandia affinis</name>
    <dbReference type="NCBI Taxonomy" id="143900"/>
    <lineage>
        <taxon>Eukaryota</taxon>
        <taxon>Metazoa</taxon>
        <taxon>Chordata</taxon>
        <taxon>Craniata</taxon>
        <taxon>Vertebrata</taxon>
        <taxon>Euteleostomi</taxon>
        <taxon>Actinopterygii</taxon>
        <taxon>Neopterygii</taxon>
        <taxon>Teleostei</taxon>
        <taxon>Notacanthiformes</taxon>
        <taxon>Halosauridae</taxon>
        <taxon>Aldrovandia</taxon>
    </lineage>
</organism>
<dbReference type="Pfam" id="PF00069">
    <property type="entry name" value="Pkinase"/>
    <property type="match status" value="1"/>
</dbReference>
<evidence type="ECO:0000313" key="12">
    <source>
        <dbReference type="Proteomes" id="UP001221898"/>
    </source>
</evidence>
<keyword evidence="4" id="KW-0808">Transferase</keyword>
<gene>
    <name evidence="11" type="ORF">AAFF_G00092370</name>
</gene>
<dbReference type="InterPro" id="IPR000719">
    <property type="entry name" value="Prot_kinase_dom"/>
</dbReference>
<name>A0AAD7T4E3_9TELE</name>
<dbReference type="Gene3D" id="3.30.200.20">
    <property type="entry name" value="Phosphorylase Kinase, domain 1"/>
    <property type="match status" value="1"/>
</dbReference>
<dbReference type="GO" id="GO:0043066">
    <property type="term" value="P:negative regulation of apoptotic process"/>
    <property type="evidence" value="ECO:0007669"/>
    <property type="project" value="TreeGrafter"/>
</dbReference>
<accession>A0AAD7T4E3</accession>
<proteinExistence type="inferred from homology"/>
<comment type="caution">
    <text evidence="11">The sequence shown here is derived from an EMBL/GenBank/DDBJ whole genome shotgun (WGS) entry which is preliminary data.</text>
</comment>
<dbReference type="InterPro" id="IPR011009">
    <property type="entry name" value="Kinase-like_dom_sf"/>
</dbReference>
<dbReference type="PANTHER" id="PTHR22984">
    <property type="entry name" value="SERINE/THREONINE-PROTEIN KINASE PIM"/>
    <property type="match status" value="1"/>
</dbReference>
<evidence type="ECO:0000256" key="3">
    <source>
        <dbReference type="ARBA" id="ARBA00022527"/>
    </source>
</evidence>
<dbReference type="PROSITE" id="PS50011">
    <property type="entry name" value="PROTEIN_KINASE_DOM"/>
    <property type="match status" value="1"/>
</dbReference>
<keyword evidence="3" id="KW-0723">Serine/threonine-protein kinase</keyword>
<sequence length="198" mass="22340">MNIPSVASLTLTFCMSEKRMRIDFYKVKPGKSLPLEVALMELVCRPPASSHVIQLLDWFEEPDQVILVLELPSPCLDVSKFTKQLGSYMEESLAWVILRQLIDFGCRDLLKKVPYKQFAGTRSFQPPEWVMDGAYHGGPTTVWSLGVLLFATVVCGTHPFRGEDDIIAADLHFKEGLSMGEKHWETFGQLALIYLQCG</sequence>
<evidence type="ECO:0000259" key="10">
    <source>
        <dbReference type="PROSITE" id="PS50011"/>
    </source>
</evidence>
<dbReference type="GO" id="GO:0007346">
    <property type="term" value="P:regulation of mitotic cell cycle"/>
    <property type="evidence" value="ECO:0007669"/>
    <property type="project" value="TreeGrafter"/>
</dbReference>
<keyword evidence="12" id="KW-1185">Reference proteome</keyword>
<evidence type="ECO:0000256" key="1">
    <source>
        <dbReference type="ARBA" id="ARBA00005505"/>
    </source>
</evidence>
<dbReference type="Gene3D" id="1.10.510.10">
    <property type="entry name" value="Transferase(Phosphotransferase) domain 1"/>
    <property type="match status" value="1"/>
</dbReference>
<evidence type="ECO:0000256" key="4">
    <source>
        <dbReference type="ARBA" id="ARBA00022679"/>
    </source>
</evidence>
<dbReference type="InterPro" id="IPR051138">
    <property type="entry name" value="PIM_Ser/Thr_kinase"/>
</dbReference>
<dbReference type="AlphaFoldDB" id="A0AAD7T4E3"/>
<evidence type="ECO:0000256" key="6">
    <source>
        <dbReference type="ARBA" id="ARBA00022777"/>
    </source>
</evidence>
<keyword evidence="6" id="KW-0418">Kinase</keyword>
<dbReference type="SUPFAM" id="SSF56112">
    <property type="entry name" value="Protein kinase-like (PK-like)"/>
    <property type="match status" value="1"/>
</dbReference>
<dbReference type="PANTHER" id="PTHR22984:SF11">
    <property type="entry name" value="AURORA KINASE-RELATED"/>
    <property type="match status" value="1"/>
</dbReference>
<dbReference type="GO" id="GO:0005737">
    <property type="term" value="C:cytoplasm"/>
    <property type="evidence" value="ECO:0007669"/>
    <property type="project" value="TreeGrafter"/>
</dbReference>
<reference evidence="11" key="1">
    <citation type="journal article" date="2023" name="Science">
        <title>Genome structures resolve the early diversification of teleost fishes.</title>
        <authorList>
            <person name="Parey E."/>
            <person name="Louis A."/>
            <person name="Montfort J."/>
            <person name="Bouchez O."/>
            <person name="Roques C."/>
            <person name="Iampietro C."/>
            <person name="Lluch J."/>
            <person name="Castinel A."/>
            <person name="Donnadieu C."/>
            <person name="Desvignes T."/>
            <person name="Floi Bucao C."/>
            <person name="Jouanno E."/>
            <person name="Wen M."/>
            <person name="Mejri S."/>
            <person name="Dirks R."/>
            <person name="Jansen H."/>
            <person name="Henkel C."/>
            <person name="Chen W.J."/>
            <person name="Zahm M."/>
            <person name="Cabau C."/>
            <person name="Klopp C."/>
            <person name="Thompson A.W."/>
            <person name="Robinson-Rechavi M."/>
            <person name="Braasch I."/>
            <person name="Lecointre G."/>
            <person name="Bobe J."/>
            <person name="Postlethwait J.H."/>
            <person name="Berthelot C."/>
            <person name="Roest Crollius H."/>
            <person name="Guiguen Y."/>
        </authorList>
    </citation>
    <scope>NUCLEOTIDE SEQUENCE</scope>
    <source>
        <strain evidence="11">NC1722</strain>
    </source>
</reference>
<keyword evidence="7" id="KW-0067">ATP-binding</keyword>
<dbReference type="GO" id="GO:0004674">
    <property type="term" value="F:protein serine/threonine kinase activity"/>
    <property type="evidence" value="ECO:0007669"/>
    <property type="project" value="UniProtKB-KW"/>
</dbReference>
<protein>
    <recommendedName>
        <fullName evidence="2">non-specific serine/threonine protein kinase</fullName>
        <ecNumber evidence="2">2.7.11.1</ecNumber>
    </recommendedName>
</protein>
<keyword evidence="5" id="KW-0547">Nucleotide-binding</keyword>
<dbReference type="SMART" id="SM00220">
    <property type="entry name" value="S_TKc"/>
    <property type="match status" value="1"/>
</dbReference>
<evidence type="ECO:0000313" key="11">
    <source>
        <dbReference type="EMBL" id="KAJ8413241.1"/>
    </source>
</evidence>
<evidence type="ECO:0000256" key="2">
    <source>
        <dbReference type="ARBA" id="ARBA00012513"/>
    </source>
</evidence>